<evidence type="ECO:0000313" key="2">
    <source>
        <dbReference type="Proteomes" id="UP000410492"/>
    </source>
</evidence>
<keyword evidence="2" id="KW-1185">Reference proteome</keyword>
<dbReference type="Proteomes" id="UP000410492">
    <property type="component" value="Unassembled WGS sequence"/>
</dbReference>
<reference evidence="1 2" key="1">
    <citation type="submission" date="2019-01" db="EMBL/GenBank/DDBJ databases">
        <authorList>
            <person name="Sayadi A."/>
        </authorList>
    </citation>
    <scope>NUCLEOTIDE SEQUENCE [LARGE SCALE GENOMIC DNA]</scope>
</reference>
<evidence type="ECO:0000313" key="1">
    <source>
        <dbReference type="EMBL" id="VEN47260.1"/>
    </source>
</evidence>
<proteinExistence type="predicted"/>
<gene>
    <name evidence="1" type="ORF">CALMAC_LOCUS9085</name>
</gene>
<dbReference type="EMBL" id="CAACVG010007829">
    <property type="protein sequence ID" value="VEN47260.1"/>
    <property type="molecule type" value="Genomic_DNA"/>
</dbReference>
<protein>
    <submittedName>
        <fullName evidence="1">Uncharacterized protein</fullName>
    </submittedName>
</protein>
<dbReference type="AlphaFoldDB" id="A0A653CJI8"/>
<name>A0A653CJI8_CALMS</name>
<accession>A0A653CJI8</accession>
<organism evidence="1 2">
    <name type="scientific">Callosobruchus maculatus</name>
    <name type="common">Southern cowpea weevil</name>
    <name type="synonym">Pulse bruchid</name>
    <dbReference type="NCBI Taxonomy" id="64391"/>
    <lineage>
        <taxon>Eukaryota</taxon>
        <taxon>Metazoa</taxon>
        <taxon>Ecdysozoa</taxon>
        <taxon>Arthropoda</taxon>
        <taxon>Hexapoda</taxon>
        <taxon>Insecta</taxon>
        <taxon>Pterygota</taxon>
        <taxon>Neoptera</taxon>
        <taxon>Endopterygota</taxon>
        <taxon>Coleoptera</taxon>
        <taxon>Polyphaga</taxon>
        <taxon>Cucujiformia</taxon>
        <taxon>Chrysomeloidea</taxon>
        <taxon>Chrysomelidae</taxon>
        <taxon>Bruchinae</taxon>
        <taxon>Bruchini</taxon>
        <taxon>Callosobruchus</taxon>
    </lineage>
</organism>
<sequence length="110" mass="12705">MAGGKLFPERFSDGGCFPVACPGTRRIRNSGVRRSAVAGSNFRRPSVRASRFYTPRVFKRTWRCSYWLWCEKKLNFLLILKSFVINIDVLLGAVLQSLGQKFKRELKIFK</sequence>